<evidence type="ECO:0000313" key="1">
    <source>
        <dbReference type="EMBL" id="MCE7003940.1"/>
    </source>
</evidence>
<proteinExistence type="predicted"/>
<protein>
    <submittedName>
        <fullName evidence="1">Uncharacterized protein</fullName>
    </submittedName>
</protein>
<organism evidence="1 2">
    <name type="scientific">Kibdelosporangium philippinense</name>
    <dbReference type="NCBI Taxonomy" id="211113"/>
    <lineage>
        <taxon>Bacteria</taxon>
        <taxon>Bacillati</taxon>
        <taxon>Actinomycetota</taxon>
        <taxon>Actinomycetes</taxon>
        <taxon>Pseudonocardiales</taxon>
        <taxon>Pseudonocardiaceae</taxon>
        <taxon>Kibdelosporangium</taxon>
    </lineage>
</organism>
<name>A0ABS8ZAV4_9PSEU</name>
<comment type="caution">
    <text evidence="1">The sequence shown here is derived from an EMBL/GenBank/DDBJ whole genome shotgun (WGS) entry which is preliminary data.</text>
</comment>
<evidence type="ECO:0000313" key="2">
    <source>
        <dbReference type="Proteomes" id="UP001521150"/>
    </source>
</evidence>
<dbReference type="Proteomes" id="UP001521150">
    <property type="component" value="Unassembled WGS sequence"/>
</dbReference>
<dbReference type="EMBL" id="JAJVCN010000001">
    <property type="protein sequence ID" value="MCE7003940.1"/>
    <property type="molecule type" value="Genomic_DNA"/>
</dbReference>
<gene>
    <name evidence="1" type="ORF">LWC34_14035</name>
</gene>
<accession>A0ABS8ZAV4</accession>
<reference evidence="1 2" key="1">
    <citation type="submission" date="2021-12" db="EMBL/GenBank/DDBJ databases">
        <title>Genome sequence of Kibdelosporangium philippinense ATCC 49844.</title>
        <authorList>
            <person name="Fedorov E.A."/>
            <person name="Omeragic M."/>
            <person name="Shalygina K.F."/>
            <person name="Maclea K.S."/>
        </authorList>
    </citation>
    <scope>NUCLEOTIDE SEQUENCE [LARGE SCALE GENOMIC DNA]</scope>
    <source>
        <strain evidence="1 2">ATCC 49844</strain>
    </source>
</reference>
<sequence>MKYPQPVRKDLEREWARPGERIRLALGTRMRVVGSRIAGRVQVPHPMPGDTPMAVDLDLQPPSASDFAAAGRFDGLGWTDDESIGWWVEAHDPRQDAALIADAMAGCNAQSGLALSDRRVAAIFPERLLVSGHEVRKAARKEKSIVGQALSAANQWAFSSKNWSAWEKLVSLWETDAQRVRGWSRFLTGRSFPFAEIIQVDFIDGSTLYTLRHKLDYVEGLDG</sequence>
<dbReference type="RefSeq" id="WP_233725486.1">
    <property type="nucleotide sequence ID" value="NZ_JAJVCN010000001.1"/>
</dbReference>
<keyword evidence="2" id="KW-1185">Reference proteome</keyword>